<dbReference type="Gene3D" id="6.20.50.110">
    <property type="entry name" value="Methyltransferase, zinc-binding domain"/>
    <property type="match status" value="1"/>
</dbReference>
<dbReference type="AlphaFoldDB" id="A0A1H6F681"/>
<dbReference type="InterPro" id="IPR038576">
    <property type="entry name" value="Methyltransf_Zn-bd_dom_put_sf"/>
</dbReference>
<feature type="domain" description="Methyltransferase putative zinc binding" evidence="1">
    <location>
        <begin position="11"/>
        <end position="71"/>
    </location>
</feature>
<gene>
    <name evidence="3" type="ORF">MBHS_01477</name>
</gene>
<dbReference type="InterPro" id="IPR029063">
    <property type="entry name" value="SAM-dependent_MTases_sf"/>
</dbReference>
<organism evidence="3 4">
    <name type="scientific">Candidatus Venteria ishoeyi</name>
    <dbReference type="NCBI Taxonomy" id="1899563"/>
    <lineage>
        <taxon>Bacteria</taxon>
        <taxon>Pseudomonadati</taxon>
        <taxon>Pseudomonadota</taxon>
        <taxon>Gammaproteobacteria</taxon>
        <taxon>Thiotrichales</taxon>
        <taxon>Thiotrichaceae</taxon>
        <taxon>Venteria</taxon>
    </lineage>
</organism>
<accession>A0A1H6F681</accession>
<evidence type="ECO:0000313" key="4">
    <source>
        <dbReference type="Proteomes" id="UP000236724"/>
    </source>
</evidence>
<dbReference type="Proteomes" id="UP000236724">
    <property type="component" value="Unassembled WGS sequence"/>
</dbReference>
<proteinExistence type="predicted"/>
<dbReference type="Gene3D" id="3.40.50.150">
    <property type="entry name" value="Vaccinia Virus protein VP39"/>
    <property type="match status" value="1"/>
</dbReference>
<dbReference type="SUPFAM" id="SSF53335">
    <property type="entry name" value="S-adenosyl-L-methionine-dependent methyltransferases"/>
    <property type="match status" value="1"/>
</dbReference>
<dbReference type="CDD" id="cd02440">
    <property type="entry name" value="AdoMet_MTases"/>
    <property type="match status" value="1"/>
</dbReference>
<sequence>MSSQLHKISECEVCGNQHLASVLNLGSHPMCDDLVPIGDSRVCKEYPIEIMFCEKCLTAHQHYQVPKQELFPSSYHYRSRFTKDVLDGMNRLVQSCEYKFGSLHGKKVLDVGCNDGSLLDFFKQKNASTLGIEPTDAYLDAKNKGHLAFNQFISPEVANQIINAYGKVDFITFTNVFAHIESLNEVLASLKILSSPDTVIIIENHYLGSILDGCQFDTFYHEHPRTYSYTSFTFIAKLLGMDLLDVEFPARYGGNIRVFLGNKQVNVKSSTNLTELSNREKKIIYKFKSLNEKIEAWKSEKKNILTQKVEKYGALKAKAFPGRAAILIKLLDLDESFISNVYEKPGSLKIGYYVPGTRIPICSDDDFLRLKDKPSVLLNLAWHISDEIQSYMEKVGYTGQVIDIFEKS</sequence>
<dbReference type="InterPro" id="IPR013630">
    <property type="entry name" value="Methyltransf_Zn-bd_dom_put"/>
</dbReference>
<dbReference type="Pfam" id="PF08484">
    <property type="entry name" value="Methyltransf_14"/>
    <property type="match status" value="1"/>
</dbReference>
<evidence type="ECO:0000259" key="1">
    <source>
        <dbReference type="Pfam" id="PF08421"/>
    </source>
</evidence>
<dbReference type="Pfam" id="PF13489">
    <property type="entry name" value="Methyltransf_23"/>
    <property type="match status" value="1"/>
</dbReference>
<name>A0A1H6F681_9GAMM</name>
<dbReference type="OrthoDB" id="9815644at2"/>
<protein>
    <recommendedName>
        <fullName evidence="5">Bifunctional 3-demethylubiquinone-9 3-methyltransferase/ 2-octaprenyl-6-hydroxy phenol methylase</fullName>
    </recommendedName>
</protein>
<dbReference type="PANTHER" id="PTHR43861:SF5">
    <property type="entry name" value="BLL5978 PROTEIN"/>
    <property type="match status" value="1"/>
</dbReference>
<dbReference type="Pfam" id="PF08421">
    <property type="entry name" value="Methyltransf_13"/>
    <property type="match status" value="1"/>
</dbReference>
<feature type="domain" description="C-methyltransferase" evidence="2">
    <location>
        <begin position="252"/>
        <end position="396"/>
    </location>
</feature>
<evidence type="ECO:0000313" key="3">
    <source>
        <dbReference type="EMBL" id="SEH05622.1"/>
    </source>
</evidence>
<reference evidence="3 4" key="1">
    <citation type="submission" date="2016-10" db="EMBL/GenBank/DDBJ databases">
        <authorList>
            <person name="de Groot N.N."/>
        </authorList>
    </citation>
    <scope>NUCLEOTIDE SEQUENCE [LARGE SCALE GENOMIC DNA]</scope>
    <source>
        <strain evidence="3">MBHS1</strain>
    </source>
</reference>
<evidence type="ECO:0000259" key="2">
    <source>
        <dbReference type="Pfam" id="PF08484"/>
    </source>
</evidence>
<dbReference type="RefSeq" id="WP_103919519.1">
    <property type="nucleotide sequence ID" value="NZ_FMSV02000366.1"/>
</dbReference>
<keyword evidence="4" id="KW-1185">Reference proteome</keyword>
<dbReference type="PANTHER" id="PTHR43861">
    <property type="entry name" value="TRANS-ACONITATE 2-METHYLTRANSFERASE-RELATED"/>
    <property type="match status" value="1"/>
</dbReference>
<dbReference type="InterPro" id="IPR013691">
    <property type="entry name" value="MeTrfase_14"/>
</dbReference>
<dbReference type="Gene3D" id="3.40.50.720">
    <property type="entry name" value="NAD(P)-binding Rossmann-like Domain"/>
    <property type="match status" value="1"/>
</dbReference>
<evidence type="ECO:0008006" key="5">
    <source>
        <dbReference type="Google" id="ProtNLM"/>
    </source>
</evidence>
<dbReference type="EMBL" id="FMSV02000366">
    <property type="protein sequence ID" value="SEH05622.1"/>
    <property type="molecule type" value="Genomic_DNA"/>
</dbReference>